<evidence type="ECO:0000313" key="8">
    <source>
        <dbReference type="EMBL" id="ANN78189.1"/>
    </source>
</evidence>
<feature type="transmembrane region" description="Helical" evidence="6">
    <location>
        <begin position="224"/>
        <end position="251"/>
    </location>
</feature>
<name>A0A193GFX1_9BORD</name>
<gene>
    <name evidence="8" type="ORF">BAU07_14780</name>
</gene>
<keyword evidence="3 6" id="KW-0812">Transmembrane</keyword>
<feature type="transmembrane region" description="Helical" evidence="6">
    <location>
        <begin position="30"/>
        <end position="49"/>
    </location>
</feature>
<protein>
    <recommendedName>
        <fullName evidence="7">MASE1 domain-containing protein</fullName>
    </recommendedName>
</protein>
<keyword evidence="4 6" id="KW-1133">Transmembrane helix</keyword>
<dbReference type="GO" id="GO:0005886">
    <property type="term" value="C:plasma membrane"/>
    <property type="evidence" value="ECO:0007669"/>
    <property type="project" value="UniProtKB-SubCell"/>
</dbReference>
<dbReference type="RefSeq" id="WP_066659074.1">
    <property type="nucleotide sequence ID" value="NZ_CBCSCL010000009.1"/>
</dbReference>
<evidence type="ECO:0000256" key="4">
    <source>
        <dbReference type="ARBA" id="ARBA00022989"/>
    </source>
</evidence>
<feature type="domain" description="MASE1" evidence="7">
    <location>
        <begin position="13"/>
        <end position="295"/>
    </location>
</feature>
<comment type="subcellular location">
    <subcellularLocation>
        <location evidence="1">Cell membrane</location>
        <topology evidence="1">Multi-pass membrane protein</topology>
    </subcellularLocation>
</comment>
<feature type="transmembrane region" description="Helical" evidence="6">
    <location>
        <begin position="183"/>
        <end position="204"/>
    </location>
</feature>
<dbReference type="EMBL" id="CP016172">
    <property type="protein sequence ID" value="ANN78189.1"/>
    <property type="molecule type" value="Genomic_DNA"/>
</dbReference>
<dbReference type="Gene3D" id="3.30.450.20">
    <property type="entry name" value="PAS domain"/>
    <property type="match status" value="1"/>
</dbReference>
<reference evidence="8 9" key="1">
    <citation type="submission" date="2016-06" db="EMBL/GenBank/DDBJ databases">
        <title>Complete genome sequences of Bordetella bronchialis and Bordetella flabilis.</title>
        <authorList>
            <person name="LiPuma J.J."/>
            <person name="Spilker T."/>
        </authorList>
    </citation>
    <scope>NUCLEOTIDE SEQUENCE [LARGE SCALE GENOMIC DNA]</scope>
    <source>
        <strain evidence="8 9">AU10664</strain>
    </source>
</reference>
<keyword evidence="5 6" id="KW-0472">Membrane</keyword>
<evidence type="ECO:0000256" key="3">
    <source>
        <dbReference type="ARBA" id="ARBA00022692"/>
    </source>
</evidence>
<keyword evidence="2" id="KW-1003">Cell membrane</keyword>
<dbReference type="KEGG" id="bfz:BAU07_14780"/>
<organism evidence="8 9">
    <name type="scientific">Bordetella flabilis</name>
    <dbReference type="NCBI Taxonomy" id="463014"/>
    <lineage>
        <taxon>Bacteria</taxon>
        <taxon>Pseudomonadati</taxon>
        <taxon>Pseudomonadota</taxon>
        <taxon>Betaproteobacteria</taxon>
        <taxon>Burkholderiales</taxon>
        <taxon>Alcaligenaceae</taxon>
        <taxon>Bordetella</taxon>
    </lineage>
</organism>
<dbReference type="Pfam" id="PF05231">
    <property type="entry name" value="MASE1"/>
    <property type="match status" value="1"/>
</dbReference>
<accession>A0A193GFX1</accession>
<sequence length="426" mass="46306">MIRHRVLSHLAYVVAYSGLALVSMRHLDATTLSTLFWPPVGLLMAALLLNPPRRWPVWMALAAVPHTAIGMLVAHRTPGIALVFATADLVFCATVAALLRLRQRDPANLATLPGALWFIGVLSTCAALAGALVAQVLRLVQPATSVDHWYVWSMAGFVSCMIITPLVVAWANFRFRRLADQNLLHLWVGLIAAFALLIGTTIVFDDPPRATALVWHDGFGMSYGPLLFLAVVALCWGAPGGSLTVAGLAIVAGSYTMSGMGPYANILHFAGEPLLAVQGYVGCAAVLNLIINALSADRERALHRNGTLKAQLQAALRVSGQVAWEFWPAAGRLQWLGQWPLGLAGERDEMTLDEWLERTHPQDRDKVRAWLHGMDAPYARPLQFRLRGADDRYHAVEMTGSRASTESGAPDRMMGLLGAARSDMPF</sequence>
<feature type="transmembrane region" description="Helical" evidence="6">
    <location>
        <begin position="149"/>
        <end position="171"/>
    </location>
</feature>
<evidence type="ECO:0000259" key="7">
    <source>
        <dbReference type="Pfam" id="PF05231"/>
    </source>
</evidence>
<dbReference type="AlphaFoldDB" id="A0A193GFX1"/>
<evidence type="ECO:0000256" key="1">
    <source>
        <dbReference type="ARBA" id="ARBA00004651"/>
    </source>
</evidence>
<dbReference type="Proteomes" id="UP000091926">
    <property type="component" value="Chromosome"/>
</dbReference>
<feature type="transmembrane region" description="Helical" evidence="6">
    <location>
        <begin position="56"/>
        <end position="74"/>
    </location>
</feature>
<dbReference type="STRING" id="463014.BAU07_14780"/>
<feature type="transmembrane region" description="Helical" evidence="6">
    <location>
        <begin position="80"/>
        <end position="99"/>
    </location>
</feature>
<feature type="transmembrane region" description="Helical" evidence="6">
    <location>
        <begin position="7"/>
        <end position="24"/>
    </location>
</feature>
<evidence type="ECO:0000256" key="5">
    <source>
        <dbReference type="ARBA" id="ARBA00023136"/>
    </source>
</evidence>
<feature type="transmembrane region" description="Helical" evidence="6">
    <location>
        <begin position="111"/>
        <end position="137"/>
    </location>
</feature>
<proteinExistence type="predicted"/>
<evidence type="ECO:0000256" key="2">
    <source>
        <dbReference type="ARBA" id="ARBA00022475"/>
    </source>
</evidence>
<dbReference type="InterPro" id="IPR007895">
    <property type="entry name" value="MASE1"/>
</dbReference>
<keyword evidence="9" id="KW-1185">Reference proteome</keyword>
<evidence type="ECO:0000313" key="9">
    <source>
        <dbReference type="Proteomes" id="UP000091926"/>
    </source>
</evidence>
<evidence type="ECO:0000256" key="6">
    <source>
        <dbReference type="SAM" id="Phobius"/>
    </source>
</evidence>